<evidence type="ECO:0000313" key="2">
    <source>
        <dbReference type="EMBL" id="PZD75336.1"/>
    </source>
</evidence>
<evidence type="ECO:0000313" key="3">
    <source>
        <dbReference type="Proteomes" id="UP000248857"/>
    </source>
</evidence>
<feature type="domain" description="SCP" evidence="1">
    <location>
        <begin position="67"/>
        <end position="185"/>
    </location>
</feature>
<keyword evidence="3" id="KW-1185">Reference proteome</keyword>
<accession>A0A2W1JQ09</accession>
<dbReference type="InterPro" id="IPR014044">
    <property type="entry name" value="CAP_dom"/>
</dbReference>
<dbReference type="AlphaFoldDB" id="A0A2W1JQ09"/>
<proteinExistence type="predicted"/>
<reference evidence="2 3" key="1">
    <citation type="journal article" date="2018" name="Sci. Rep.">
        <title>A novel species of the marine cyanobacterium Acaryochloris with a unique pigment content and lifestyle.</title>
        <authorList>
            <person name="Partensky F."/>
            <person name="Six C."/>
            <person name="Ratin M."/>
            <person name="Garczarek L."/>
            <person name="Vaulot D."/>
            <person name="Probert I."/>
            <person name="Calteau A."/>
            <person name="Gourvil P."/>
            <person name="Marie D."/>
            <person name="Grebert T."/>
            <person name="Bouchier C."/>
            <person name="Le Panse S."/>
            <person name="Gachenot M."/>
            <person name="Rodriguez F."/>
            <person name="Garrido J.L."/>
        </authorList>
    </citation>
    <scope>NUCLEOTIDE SEQUENCE [LARGE SCALE GENOMIC DNA]</scope>
    <source>
        <strain evidence="2 3">RCC1774</strain>
    </source>
</reference>
<dbReference type="PROSITE" id="PS51257">
    <property type="entry name" value="PROKAR_LIPOPROTEIN"/>
    <property type="match status" value="1"/>
</dbReference>
<dbReference type="EMBL" id="PQWO01000001">
    <property type="protein sequence ID" value="PZD75336.1"/>
    <property type="molecule type" value="Genomic_DNA"/>
</dbReference>
<dbReference type="InterPro" id="IPR035940">
    <property type="entry name" value="CAP_sf"/>
</dbReference>
<protein>
    <recommendedName>
        <fullName evidence="1">SCP domain-containing protein</fullName>
    </recommendedName>
</protein>
<dbReference type="Pfam" id="PF00188">
    <property type="entry name" value="CAP"/>
    <property type="match status" value="1"/>
</dbReference>
<gene>
    <name evidence="2" type="ORF">C1752_00508</name>
</gene>
<dbReference type="PANTHER" id="PTHR31157:SF1">
    <property type="entry name" value="SCP DOMAIN-CONTAINING PROTEIN"/>
    <property type="match status" value="1"/>
</dbReference>
<name>A0A2W1JQ09_9CYAN</name>
<dbReference type="Gene3D" id="3.40.33.10">
    <property type="entry name" value="CAP"/>
    <property type="match status" value="1"/>
</dbReference>
<organism evidence="2 3">
    <name type="scientific">Acaryochloris thomasi RCC1774</name>
    <dbReference type="NCBI Taxonomy" id="1764569"/>
    <lineage>
        <taxon>Bacteria</taxon>
        <taxon>Bacillati</taxon>
        <taxon>Cyanobacteriota</taxon>
        <taxon>Cyanophyceae</taxon>
        <taxon>Acaryochloridales</taxon>
        <taxon>Acaryochloridaceae</taxon>
        <taxon>Acaryochloris</taxon>
        <taxon>Acaryochloris thomasi</taxon>
    </lineage>
</organism>
<dbReference type="PANTHER" id="PTHR31157">
    <property type="entry name" value="SCP DOMAIN-CONTAINING PROTEIN"/>
    <property type="match status" value="1"/>
</dbReference>
<dbReference type="SUPFAM" id="SSF55797">
    <property type="entry name" value="PR-1-like"/>
    <property type="match status" value="1"/>
</dbReference>
<dbReference type="CDD" id="cd05379">
    <property type="entry name" value="CAP_bacterial"/>
    <property type="match status" value="1"/>
</dbReference>
<dbReference type="RefSeq" id="WP_110984473.1">
    <property type="nucleotide sequence ID" value="NZ_CAWNWM010000001.1"/>
</dbReference>
<dbReference type="Proteomes" id="UP000248857">
    <property type="component" value="Unassembled WGS sequence"/>
</dbReference>
<evidence type="ECO:0000259" key="1">
    <source>
        <dbReference type="Pfam" id="PF00188"/>
    </source>
</evidence>
<sequence length="190" mass="21133">MSFVCRSVPSRTSSRLGISLKLGLMACSLAYGCLQPALPSAASTTSYRIAKQTSQSPNIATMEQQLLRQVNHQRQRYGLPALRRNPRLSQVARTYSQQMAAYNIYGHIGPSGETHRQRVEAAGLRAALIGENLMKVGYNRHPVALSVNGWMNSAGHRKNILLPQMTETGVGIWQRGSTYYVTQLYIEPKR</sequence>
<dbReference type="OrthoDB" id="9783944at2"/>
<comment type="caution">
    <text evidence="2">The sequence shown here is derived from an EMBL/GenBank/DDBJ whole genome shotgun (WGS) entry which is preliminary data.</text>
</comment>